<evidence type="ECO:0000256" key="4">
    <source>
        <dbReference type="ARBA" id="ARBA00022989"/>
    </source>
</evidence>
<comment type="caution">
    <text evidence="9">The sequence shown here is derived from an EMBL/GenBank/DDBJ whole genome shotgun (WGS) entry which is preliminary data.</text>
</comment>
<dbReference type="GO" id="GO:0005794">
    <property type="term" value="C:Golgi apparatus"/>
    <property type="evidence" value="ECO:0007669"/>
    <property type="project" value="TreeGrafter"/>
</dbReference>
<feature type="compositionally biased region" description="Basic residues" evidence="7">
    <location>
        <begin position="16"/>
        <end position="25"/>
    </location>
</feature>
<dbReference type="EMBL" id="JBEDUW010000001">
    <property type="protein sequence ID" value="KAK9950719.1"/>
    <property type="molecule type" value="Genomic_DNA"/>
</dbReference>
<accession>A0AAW1YQB6</accession>
<gene>
    <name evidence="9" type="ORF">M0R45_006194</name>
</gene>
<keyword evidence="4 8" id="KW-1133">Transmembrane helix</keyword>
<organism evidence="9 10">
    <name type="scientific">Rubus argutus</name>
    <name type="common">Southern blackberry</name>
    <dbReference type="NCBI Taxonomy" id="59490"/>
    <lineage>
        <taxon>Eukaryota</taxon>
        <taxon>Viridiplantae</taxon>
        <taxon>Streptophyta</taxon>
        <taxon>Embryophyta</taxon>
        <taxon>Tracheophyta</taxon>
        <taxon>Spermatophyta</taxon>
        <taxon>Magnoliopsida</taxon>
        <taxon>eudicotyledons</taxon>
        <taxon>Gunneridae</taxon>
        <taxon>Pentapetalae</taxon>
        <taxon>rosids</taxon>
        <taxon>fabids</taxon>
        <taxon>Rosales</taxon>
        <taxon>Rosaceae</taxon>
        <taxon>Rosoideae</taxon>
        <taxon>Rosoideae incertae sedis</taxon>
        <taxon>Rubus</taxon>
    </lineage>
</organism>
<dbReference type="GO" id="GO:0005886">
    <property type="term" value="C:plasma membrane"/>
    <property type="evidence" value="ECO:0007669"/>
    <property type="project" value="TreeGrafter"/>
</dbReference>
<keyword evidence="10" id="KW-1185">Reference proteome</keyword>
<evidence type="ECO:0000313" key="10">
    <source>
        <dbReference type="Proteomes" id="UP001457282"/>
    </source>
</evidence>
<name>A0AAW1YQB6_RUBAR</name>
<evidence type="ECO:0000313" key="9">
    <source>
        <dbReference type="EMBL" id="KAK9950719.1"/>
    </source>
</evidence>
<dbReference type="AlphaFoldDB" id="A0AAW1YQB6"/>
<keyword evidence="3 8" id="KW-0812">Transmembrane</keyword>
<proteinExistence type="inferred from homology"/>
<feature type="transmembrane region" description="Helical" evidence="8">
    <location>
        <begin position="304"/>
        <end position="326"/>
    </location>
</feature>
<evidence type="ECO:0000256" key="5">
    <source>
        <dbReference type="ARBA" id="ARBA00023136"/>
    </source>
</evidence>
<comment type="similarity">
    <text evidence="2 6">Belongs to the CDC50/LEM3 family.</text>
</comment>
<feature type="transmembrane region" description="Helical" evidence="8">
    <location>
        <begin position="44"/>
        <end position="66"/>
    </location>
</feature>
<evidence type="ECO:0000256" key="3">
    <source>
        <dbReference type="ARBA" id="ARBA00022692"/>
    </source>
</evidence>
<dbReference type="PANTHER" id="PTHR10926">
    <property type="entry name" value="CELL CYCLE CONTROL PROTEIN 50"/>
    <property type="match status" value="1"/>
</dbReference>
<feature type="region of interest" description="Disordered" evidence="7">
    <location>
        <begin position="1"/>
        <end position="29"/>
    </location>
</feature>
<evidence type="ECO:0000256" key="8">
    <source>
        <dbReference type="SAM" id="Phobius"/>
    </source>
</evidence>
<evidence type="ECO:0000256" key="6">
    <source>
        <dbReference type="PIRNR" id="PIRNR015840"/>
    </source>
</evidence>
<protein>
    <recommendedName>
        <fullName evidence="6">ALA-interacting subunit</fullName>
    </recommendedName>
</protein>
<evidence type="ECO:0000256" key="1">
    <source>
        <dbReference type="ARBA" id="ARBA00004370"/>
    </source>
</evidence>
<dbReference type="Pfam" id="PF03381">
    <property type="entry name" value="CDC50"/>
    <property type="match status" value="1"/>
</dbReference>
<reference evidence="9 10" key="1">
    <citation type="journal article" date="2023" name="G3 (Bethesda)">
        <title>A chromosome-length genome assembly and annotation of blackberry (Rubus argutus, cv. 'Hillquist').</title>
        <authorList>
            <person name="Bruna T."/>
            <person name="Aryal R."/>
            <person name="Dudchenko O."/>
            <person name="Sargent D.J."/>
            <person name="Mead D."/>
            <person name="Buti M."/>
            <person name="Cavallini A."/>
            <person name="Hytonen T."/>
            <person name="Andres J."/>
            <person name="Pham M."/>
            <person name="Weisz D."/>
            <person name="Mascagni F."/>
            <person name="Usai G."/>
            <person name="Natali L."/>
            <person name="Bassil N."/>
            <person name="Fernandez G.E."/>
            <person name="Lomsadze A."/>
            <person name="Armour M."/>
            <person name="Olukolu B."/>
            <person name="Poorten T."/>
            <person name="Britton C."/>
            <person name="Davik J."/>
            <person name="Ashrafi H."/>
            <person name="Aiden E.L."/>
            <person name="Borodovsky M."/>
            <person name="Worthington M."/>
        </authorList>
    </citation>
    <scope>NUCLEOTIDE SEQUENCE [LARGE SCALE GENOMIC DNA]</scope>
    <source>
        <strain evidence="9">PI 553951</strain>
    </source>
</reference>
<dbReference type="Proteomes" id="UP001457282">
    <property type="component" value="Unassembled WGS sequence"/>
</dbReference>
<dbReference type="GO" id="GO:0005783">
    <property type="term" value="C:endoplasmic reticulum"/>
    <property type="evidence" value="ECO:0007669"/>
    <property type="project" value="TreeGrafter"/>
</dbReference>
<feature type="compositionally biased region" description="Basic and acidic residues" evidence="7">
    <location>
        <begin position="1"/>
        <end position="15"/>
    </location>
</feature>
<comment type="subcellular location">
    <subcellularLocation>
        <location evidence="1">Membrane</location>
    </subcellularLocation>
</comment>
<evidence type="ECO:0000256" key="2">
    <source>
        <dbReference type="ARBA" id="ARBA00009457"/>
    </source>
</evidence>
<dbReference type="InterPro" id="IPR005045">
    <property type="entry name" value="CDC50/LEM3_fam"/>
</dbReference>
<dbReference type="PIRSF" id="PIRSF015840">
    <property type="entry name" value="DUF284_TM_euk"/>
    <property type="match status" value="1"/>
</dbReference>
<dbReference type="PANTHER" id="PTHR10926:SF72">
    <property type="entry name" value="ALA-INTERACTING SUBUNIT"/>
    <property type="match status" value="1"/>
</dbReference>
<keyword evidence="5 6" id="KW-0472">Membrane</keyword>
<sequence length="350" mass="39711">MNTKGDKSKDGESSHAKKKSRRPKYSRFSQQELPACKPILSPGWVVSIFISIGVIFIPIGFASLLASERVVEMRFHYDHDCIPAKYKDDMIAFIQSNVTNKNCTRRLPVTTKMKSPIYVYYQLERYYQNHRRYVKSRSDSQLRSVSSEDSTDNCAPESFATNGQVIVPCGLVAWSLFNDTYKFSVKNRSLGVNKKDITWKSDREKKFSSDVYPKNFQSGGLIGGARLNSSIPLSQQEDLIVWMRTAALPSFRKLYGKIEEDLEAHDEITIEIQNNYNTYSFNGRKSLILSTAGWIGGKNDLLGIAYLTVGGMCLFFAICFILMYVIKPRPLGDTSYLSWNRSASGGQFNF</sequence>
<evidence type="ECO:0000256" key="7">
    <source>
        <dbReference type="SAM" id="MobiDB-lite"/>
    </source>
</evidence>